<feature type="active site" evidence="14">
    <location>
        <position position="145"/>
    </location>
</feature>
<feature type="region of interest" description="Important for the catalytic mechanism of dephosphorylation" evidence="14">
    <location>
        <begin position="273"/>
        <end position="278"/>
    </location>
</feature>
<evidence type="ECO:0000313" key="17">
    <source>
        <dbReference type="EMBL" id="KHF24029.1"/>
    </source>
</evidence>
<dbReference type="InterPro" id="IPR028979">
    <property type="entry name" value="Ser_kin/Pase_Hpr-like_N_sf"/>
</dbReference>
<dbReference type="CDD" id="cd01918">
    <property type="entry name" value="HprK_C"/>
    <property type="match status" value="1"/>
</dbReference>
<dbReference type="Gene3D" id="3.40.1390.20">
    <property type="entry name" value="HprK N-terminal domain-like"/>
    <property type="match status" value="1"/>
</dbReference>
<name>A0A0B0H833_SOVGS</name>
<keyword evidence="9 14" id="KW-0418">Kinase</keyword>
<reference evidence="17 19" key="1">
    <citation type="journal article" date="2014" name="BMC Genomics">
        <title>The genome of the intracellular bacterium of the coastal bivalve, Solemya velum: a blueprint for thriving in and out of symbiosis.</title>
        <authorList>
            <person name="Dmytrenko O."/>
            <person name="Russell S.L."/>
            <person name="Loo W.T."/>
            <person name="Fontanez K.M."/>
            <person name="Liao L."/>
            <person name="Roeselers G."/>
            <person name="Sharma R."/>
            <person name="Stewart F.J."/>
            <person name="Newton I.L."/>
            <person name="Woyke T."/>
            <person name="Wu D."/>
            <person name="Lang J.M."/>
            <person name="Eisen J.A."/>
            <person name="Cavanaugh C.M."/>
        </authorList>
    </citation>
    <scope>NUCLEOTIDE SEQUENCE [LARGE SCALE GENOMIC DNA]</scope>
    <source>
        <strain evidence="17 19">WH</strain>
    </source>
</reference>
<feature type="active site" evidence="14">
    <location>
        <position position="166"/>
    </location>
</feature>
<proteinExistence type="inferred from homology"/>
<comment type="cofactor">
    <cofactor evidence="2 14">
        <name>Mg(2+)</name>
        <dbReference type="ChEBI" id="CHEBI:18420"/>
    </cofactor>
</comment>
<evidence type="ECO:0000259" key="16">
    <source>
        <dbReference type="Pfam" id="PF07475"/>
    </source>
</evidence>
<dbReference type="PANTHER" id="PTHR30305">
    <property type="entry name" value="PROTEIN YJDM-RELATED"/>
    <property type="match status" value="1"/>
</dbReference>
<keyword evidence="8 14" id="KW-0547">Nucleotide-binding</keyword>
<feature type="binding site" evidence="14">
    <location>
        <position position="209"/>
    </location>
    <ligand>
        <name>Mg(2+)</name>
        <dbReference type="ChEBI" id="CHEBI:18420"/>
    </ligand>
</feature>
<comment type="function">
    <text evidence="14">Catalyzes the ATP- as well as the pyrophosphate-dependent phosphorylation of a specific serine residue in HPr, a phosphocarrier protein of the phosphoenolpyruvate-dependent sugar phosphotransferase system (PTS). HprK/P also catalyzes the pyrophosphate-producing, inorganic phosphate-dependent dephosphorylation (phosphorolysis) of seryl-phosphorylated HPr (P-Ser-HPr).</text>
</comment>
<keyword evidence="19" id="KW-1185">Reference proteome</keyword>
<comment type="catalytic activity">
    <reaction evidence="1 14">
        <text>[HPr protein]-L-serine + ATP = [HPr protein]-O-phospho-L-serine + ADP + H(+)</text>
        <dbReference type="Rhea" id="RHEA:46600"/>
        <dbReference type="Rhea" id="RHEA-COMP:11602"/>
        <dbReference type="Rhea" id="RHEA-COMP:11603"/>
        <dbReference type="ChEBI" id="CHEBI:15378"/>
        <dbReference type="ChEBI" id="CHEBI:29999"/>
        <dbReference type="ChEBI" id="CHEBI:30616"/>
        <dbReference type="ChEBI" id="CHEBI:83421"/>
        <dbReference type="ChEBI" id="CHEBI:456216"/>
    </reaction>
</comment>
<comment type="miscellaneous">
    <text evidence="14">Both phosphorylation and phosphorolysis are carried out by the same active site and suggest a common mechanism for both reactions.</text>
</comment>
<dbReference type="eggNOG" id="COG1493">
    <property type="taxonomic scope" value="Bacteria"/>
</dbReference>
<dbReference type="GO" id="GO:0000287">
    <property type="term" value="F:magnesium ion binding"/>
    <property type="evidence" value="ECO:0007669"/>
    <property type="project" value="UniProtKB-UniRule"/>
</dbReference>
<organism evidence="17 19">
    <name type="scientific">Solemya velum gill symbiont</name>
    <dbReference type="NCBI Taxonomy" id="2340"/>
    <lineage>
        <taxon>Bacteria</taxon>
        <taxon>Pseudomonadati</taxon>
        <taxon>Pseudomonadota</taxon>
        <taxon>Gammaproteobacteria</taxon>
        <taxon>sulfur-oxidizing symbionts</taxon>
    </lineage>
</organism>
<dbReference type="AlphaFoldDB" id="A0A0B0H833"/>
<dbReference type="GeneID" id="86990650"/>
<dbReference type="RefSeq" id="WP_043118042.1">
    <property type="nucleotide sequence ID" value="NZ_JRAA01000003.1"/>
</dbReference>
<dbReference type="Gene3D" id="3.40.50.300">
    <property type="entry name" value="P-loop containing nucleotide triphosphate hydrolases"/>
    <property type="match status" value="1"/>
</dbReference>
<dbReference type="GO" id="GO:0000155">
    <property type="term" value="F:phosphorelay sensor kinase activity"/>
    <property type="evidence" value="ECO:0007669"/>
    <property type="project" value="InterPro"/>
</dbReference>
<dbReference type="EMBL" id="MPNX01000001">
    <property type="protein sequence ID" value="OOY36203.1"/>
    <property type="molecule type" value="Genomic_DNA"/>
</dbReference>
<accession>A0A0B0H833</accession>
<keyword evidence="7 14" id="KW-0479">Metal-binding</keyword>
<dbReference type="InterPro" id="IPR011104">
    <property type="entry name" value="Hpr_kin/Pase_C"/>
</dbReference>
<comment type="caution">
    <text evidence="17">The sequence shown here is derived from an EMBL/GenBank/DDBJ whole genome shotgun (WGS) entry which is preliminary data.</text>
</comment>
<comment type="catalytic activity">
    <reaction evidence="13 14">
        <text>[HPr protein]-O-phospho-L-serine + phosphate + H(+) = [HPr protein]-L-serine + diphosphate</text>
        <dbReference type="Rhea" id="RHEA:46604"/>
        <dbReference type="Rhea" id="RHEA-COMP:11602"/>
        <dbReference type="Rhea" id="RHEA-COMP:11603"/>
        <dbReference type="ChEBI" id="CHEBI:15378"/>
        <dbReference type="ChEBI" id="CHEBI:29999"/>
        <dbReference type="ChEBI" id="CHEBI:33019"/>
        <dbReference type="ChEBI" id="CHEBI:43474"/>
        <dbReference type="ChEBI" id="CHEBI:83421"/>
    </reaction>
</comment>
<feature type="binding site" evidence="14">
    <location>
        <position position="167"/>
    </location>
    <ligand>
        <name>Mg(2+)</name>
        <dbReference type="ChEBI" id="CHEBI:18420"/>
    </ligand>
</feature>
<feature type="active site" description="Proton acceptor; for phosphorylation activity. Proton donor; for dephosphorylation activity" evidence="14">
    <location>
        <position position="184"/>
    </location>
</feature>
<feature type="domain" description="HPr(Ser) kinase/phosphorylase N-terminal" evidence="15">
    <location>
        <begin position="9"/>
        <end position="134"/>
    </location>
</feature>
<comment type="domain">
    <text evidence="14">The Walker A ATP-binding motif also binds Pi and PPi.</text>
</comment>
<evidence type="ECO:0000313" key="20">
    <source>
        <dbReference type="Proteomes" id="UP000190962"/>
    </source>
</evidence>
<dbReference type="EMBL" id="JRAA01000003">
    <property type="protein sequence ID" value="KHF24029.1"/>
    <property type="molecule type" value="Genomic_DNA"/>
</dbReference>
<dbReference type="InterPro" id="IPR027417">
    <property type="entry name" value="P-loop_NTPase"/>
</dbReference>
<evidence type="ECO:0000256" key="10">
    <source>
        <dbReference type="ARBA" id="ARBA00022840"/>
    </source>
</evidence>
<dbReference type="FunFam" id="3.40.50.300:FF:000174">
    <property type="entry name" value="HPr kinase/phosphorylase"/>
    <property type="match status" value="1"/>
</dbReference>
<keyword evidence="10 14" id="KW-0067">ATP-binding</keyword>
<dbReference type="GO" id="GO:0006109">
    <property type="term" value="P:regulation of carbohydrate metabolic process"/>
    <property type="evidence" value="ECO:0007669"/>
    <property type="project" value="UniProtKB-UniRule"/>
</dbReference>
<dbReference type="STRING" id="2340.JV46_25920"/>
<dbReference type="EC" id="2.7.4.-" evidence="14"/>
<evidence type="ECO:0000256" key="4">
    <source>
        <dbReference type="ARBA" id="ARBA00011643"/>
    </source>
</evidence>
<dbReference type="InterPro" id="IPR003755">
    <property type="entry name" value="HPr(Ser)_kin/Pase"/>
</dbReference>
<evidence type="ECO:0000256" key="1">
    <source>
        <dbReference type="ARBA" id="ARBA00001120"/>
    </source>
</evidence>
<dbReference type="GO" id="GO:0005524">
    <property type="term" value="F:ATP binding"/>
    <property type="evidence" value="ECO:0007669"/>
    <property type="project" value="UniProtKB-UniRule"/>
</dbReference>
<comment type="caution">
    <text evidence="14">Lacks conserved residue(s) required for the propagation of feature annotation.</text>
</comment>
<feature type="domain" description="HPr kinase/phosphorylase C-terminal" evidence="16">
    <location>
        <begin position="137"/>
        <end position="307"/>
    </location>
</feature>
<evidence type="ECO:0000256" key="5">
    <source>
        <dbReference type="ARBA" id="ARBA00022527"/>
    </source>
</evidence>
<feature type="region of interest" description="Important for the catalytic mechanism of both phosphorylation and dephosphorylation" evidence="14">
    <location>
        <begin position="208"/>
        <end position="217"/>
    </location>
</feature>
<dbReference type="Proteomes" id="UP000190962">
    <property type="component" value="Unassembled WGS sequence"/>
</dbReference>
<dbReference type="NCBIfam" id="TIGR00679">
    <property type="entry name" value="hpr-ser"/>
    <property type="match status" value="1"/>
</dbReference>
<feature type="active site" evidence="14">
    <location>
        <position position="252"/>
    </location>
</feature>
<dbReference type="HAMAP" id="MF_01249">
    <property type="entry name" value="HPr_kinase"/>
    <property type="match status" value="1"/>
</dbReference>
<dbReference type="Pfam" id="PF07475">
    <property type="entry name" value="Hpr_kinase_C"/>
    <property type="match status" value="1"/>
</dbReference>
<sequence length="319" mass="35381">MPDTTSNTSIGELVDAIGSRLQLKWTKGENRRDMVISDRDDYQGQPLAGSLNLIHPNQIQLIGTEEIAYLDGLLDSIRRESYRQLFFAEPAAIICTDGVEPPGELLDSAETTDTPLLQTDMSDRLVANHLNYYLSQALAERDTIHGVFMEVFGTGVLLTGMAAVGKSELALELITRGHRLIADDAPEFSRIAPDIVTGVCPSLLQDFIEVRGLGLLNVRRMFGDTSIKKGKYLRLIIHIAQMDDSTLARLDRLTGTYSTRNVLGLEIPKVTVPLAPGRNMAIIVETAVRQYMLRQQGYEASEDFIDRQRKAISDTTTDE</sequence>
<comment type="similarity">
    <text evidence="3 14">Belongs to the HPrK/P family.</text>
</comment>
<evidence type="ECO:0000256" key="13">
    <source>
        <dbReference type="ARBA" id="ARBA00047657"/>
    </source>
</evidence>
<evidence type="ECO:0000259" key="15">
    <source>
        <dbReference type="Pfam" id="PF02603"/>
    </source>
</evidence>
<dbReference type="Pfam" id="PF02603">
    <property type="entry name" value="Hpr_kinase_N"/>
    <property type="match status" value="1"/>
</dbReference>
<reference evidence="18 20" key="2">
    <citation type="submission" date="2016-11" db="EMBL/GenBank/DDBJ databases">
        <title>Mixed transmission modes and dynamic genome evolution in an obligate animal-bacterial symbiosis.</title>
        <authorList>
            <person name="Russell S.L."/>
            <person name="Corbett-Detig R.B."/>
            <person name="Cavanaugh C.M."/>
        </authorList>
    </citation>
    <scope>NUCLEOTIDE SEQUENCE [LARGE SCALE GENOMIC DNA]</scope>
    <source>
        <strain evidence="18">MA-KB16</strain>
    </source>
</reference>
<evidence type="ECO:0000256" key="11">
    <source>
        <dbReference type="ARBA" id="ARBA00022842"/>
    </source>
</evidence>
<gene>
    <name evidence="14" type="primary">hprK</name>
    <name evidence="18" type="ORF">BOV88_01000</name>
    <name evidence="17" type="ORF">JV46_25920</name>
</gene>
<evidence type="ECO:0000256" key="12">
    <source>
        <dbReference type="ARBA" id="ARBA00023268"/>
    </source>
</evidence>
<evidence type="ECO:0000256" key="3">
    <source>
        <dbReference type="ARBA" id="ARBA00006883"/>
    </source>
</evidence>
<dbReference type="PATRIC" id="fig|2340.3.peg.2107"/>
<dbReference type="InterPro" id="IPR011126">
    <property type="entry name" value="Hpr_kin/Pase_Hpr_N"/>
</dbReference>
<dbReference type="Proteomes" id="UP000030856">
    <property type="component" value="Unassembled WGS sequence"/>
</dbReference>
<keyword evidence="5 14" id="KW-0723">Serine/threonine-protein kinase</keyword>
<evidence type="ECO:0000313" key="19">
    <source>
        <dbReference type="Proteomes" id="UP000030856"/>
    </source>
</evidence>
<dbReference type="SUPFAM" id="SSF75138">
    <property type="entry name" value="HprK N-terminal domain-like"/>
    <property type="match status" value="1"/>
</dbReference>
<evidence type="ECO:0000256" key="7">
    <source>
        <dbReference type="ARBA" id="ARBA00022723"/>
    </source>
</evidence>
<evidence type="ECO:0000313" key="18">
    <source>
        <dbReference type="EMBL" id="OOY36203.1"/>
    </source>
</evidence>
<evidence type="ECO:0000256" key="8">
    <source>
        <dbReference type="ARBA" id="ARBA00022741"/>
    </source>
</evidence>
<dbReference type="PANTHER" id="PTHR30305:SF1">
    <property type="entry name" value="HPR KINASE_PHOSPHORYLASE"/>
    <property type="match status" value="1"/>
</dbReference>
<evidence type="ECO:0000256" key="9">
    <source>
        <dbReference type="ARBA" id="ARBA00022777"/>
    </source>
</evidence>
<dbReference type="SUPFAM" id="SSF53795">
    <property type="entry name" value="PEP carboxykinase-like"/>
    <property type="match status" value="1"/>
</dbReference>
<keyword evidence="12 14" id="KW-0511">Multifunctional enzyme</keyword>
<evidence type="ECO:0000256" key="14">
    <source>
        <dbReference type="HAMAP-Rule" id="MF_01249"/>
    </source>
</evidence>
<evidence type="ECO:0000256" key="6">
    <source>
        <dbReference type="ARBA" id="ARBA00022679"/>
    </source>
</evidence>
<dbReference type="GO" id="GO:0004674">
    <property type="term" value="F:protein serine/threonine kinase activity"/>
    <property type="evidence" value="ECO:0007669"/>
    <property type="project" value="UniProtKB-KW"/>
</dbReference>
<dbReference type="GO" id="GO:0004712">
    <property type="term" value="F:protein serine/threonine/tyrosine kinase activity"/>
    <property type="evidence" value="ECO:0007669"/>
    <property type="project" value="UniProtKB-UniRule"/>
</dbReference>
<evidence type="ECO:0000256" key="2">
    <source>
        <dbReference type="ARBA" id="ARBA00001946"/>
    </source>
</evidence>
<dbReference type="OrthoDB" id="9778803at2"/>
<comment type="subunit">
    <text evidence="4 14">Homohexamer.</text>
</comment>
<keyword evidence="6 14" id="KW-0808">Transferase</keyword>
<keyword evidence="11 14" id="KW-0460">Magnesium</keyword>
<protein>
    <recommendedName>
        <fullName evidence="14">HPr kinase/phosphorylase</fullName>
        <shortName evidence="14">HPrK/P</shortName>
        <ecNumber evidence="14">2.7.11.-</ecNumber>
        <ecNumber evidence="14">2.7.4.-</ecNumber>
    </recommendedName>
    <alternativeName>
        <fullName evidence="14">HPr(Ser) kinase/phosphorylase</fullName>
    </alternativeName>
</protein>
<dbReference type="EC" id="2.7.11.-" evidence="14"/>